<feature type="region of interest" description="Disordered" evidence="6">
    <location>
        <begin position="464"/>
        <end position="622"/>
    </location>
</feature>
<dbReference type="PANTHER" id="PTHR13059">
    <property type="entry name" value="HMG-BOX TRANSCRIPTION FACTOR BBX"/>
    <property type="match status" value="1"/>
</dbReference>
<accession>A0A182XVM6</accession>
<keyword evidence="9" id="KW-1185">Reference proteome</keyword>
<keyword evidence="7" id="KW-0812">Transmembrane</keyword>
<keyword evidence="2" id="KW-0805">Transcription regulation</keyword>
<reference evidence="9" key="1">
    <citation type="journal article" date="2014" name="Genome Biol.">
        <title>Genome analysis of a major urban malaria vector mosquito, Anopheles stephensi.</title>
        <authorList>
            <person name="Jiang X."/>
            <person name="Peery A."/>
            <person name="Hall A.B."/>
            <person name="Sharma A."/>
            <person name="Chen X.G."/>
            <person name="Waterhouse R.M."/>
            <person name="Komissarov A."/>
            <person name="Riehle M.M."/>
            <person name="Shouche Y."/>
            <person name="Sharakhova M.V."/>
            <person name="Lawson D."/>
            <person name="Pakpour N."/>
            <person name="Arensburger P."/>
            <person name="Davidson V.L."/>
            <person name="Eiglmeier K."/>
            <person name="Emrich S."/>
            <person name="George P."/>
            <person name="Kennedy R.C."/>
            <person name="Mane S.P."/>
            <person name="Maslen G."/>
            <person name="Oringanje C."/>
            <person name="Qi Y."/>
            <person name="Settlage R."/>
            <person name="Tojo M."/>
            <person name="Tubio J.M."/>
            <person name="Unger M.F."/>
            <person name="Wang B."/>
            <person name="Vernick K.D."/>
            <person name="Ribeiro J.M."/>
            <person name="James A.A."/>
            <person name="Michel K."/>
            <person name="Riehle M.A."/>
            <person name="Luckhart S."/>
            <person name="Sharakhov I.V."/>
            <person name="Tu Z."/>
        </authorList>
    </citation>
    <scope>NUCLEOTIDE SEQUENCE [LARGE SCALE GENOMIC DNA]</scope>
    <source>
        <strain evidence="9">Indian</strain>
    </source>
</reference>
<feature type="compositionally biased region" description="Low complexity" evidence="6">
    <location>
        <begin position="569"/>
        <end position="585"/>
    </location>
</feature>
<feature type="compositionally biased region" description="Polar residues" evidence="6">
    <location>
        <begin position="656"/>
        <end position="681"/>
    </location>
</feature>
<evidence type="ECO:0000256" key="7">
    <source>
        <dbReference type="SAM" id="Phobius"/>
    </source>
</evidence>
<dbReference type="GO" id="GO:0000981">
    <property type="term" value="F:DNA-binding transcription factor activity, RNA polymerase II-specific"/>
    <property type="evidence" value="ECO:0007669"/>
    <property type="project" value="TreeGrafter"/>
</dbReference>
<dbReference type="PANTHER" id="PTHR13059:SF13">
    <property type="entry name" value="PROTEIN CAPICUA HOMOLOG"/>
    <property type="match status" value="1"/>
</dbReference>
<evidence type="ECO:0000256" key="4">
    <source>
        <dbReference type="ARBA" id="ARBA00023163"/>
    </source>
</evidence>
<dbReference type="Proteomes" id="UP000076408">
    <property type="component" value="Unassembled WGS sequence"/>
</dbReference>
<feature type="compositionally biased region" description="Gly residues" evidence="6">
    <location>
        <begin position="220"/>
        <end position="232"/>
    </location>
</feature>
<dbReference type="STRING" id="30069.A0A182XVM6"/>
<keyword evidence="5" id="KW-0539">Nucleus</keyword>
<reference evidence="8" key="2">
    <citation type="submission" date="2020-05" db="UniProtKB">
        <authorList>
            <consortium name="EnsemblMetazoa"/>
        </authorList>
    </citation>
    <scope>IDENTIFICATION</scope>
    <source>
        <strain evidence="8">Indian</strain>
    </source>
</reference>
<organism evidence="8 9">
    <name type="scientific">Anopheles stephensi</name>
    <name type="common">Indo-Pakistan malaria mosquito</name>
    <dbReference type="NCBI Taxonomy" id="30069"/>
    <lineage>
        <taxon>Eukaryota</taxon>
        <taxon>Metazoa</taxon>
        <taxon>Ecdysozoa</taxon>
        <taxon>Arthropoda</taxon>
        <taxon>Hexapoda</taxon>
        <taxon>Insecta</taxon>
        <taxon>Pterygota</taxon>
        <taxon>Neoptera</taxon>
        <taxon>Endopterygota</taxon>
        <taxon>Diptera</taxon>
        <taxon>Nematocera</taxon>
        <taxon>Culicoidea</taxon>
        <taxon>Culicidae</taxon>
        <taxon>Anophelinae</taxon>
        <taxon>Anopheles</taxon>
    </lineage>
</organism>
<evidence type="ECO:0000256" key="1">
    <source>
        <dbReference type="ARBA" id="ARBA00022553"/>
    </source>
</evidence>
<evidence type="ECO:0000313" key="9">
    <source>
        <dbReference type="Proteomes" id="UP000076408"/>
    </source>
</evidence>
<keyword evidence="1" id="KW-0597">Phosphoprotein</keyword>
<feature type="compositionally biased region" description="Pro residues" evidence="6">
    <location>
        <begin position="74"/>
        <end position="87"/>
    </location>
</feature>
<dbReference type="GO" id="GO:0000977">
    <property type="term" value="F:RNA polymerase II transcription regulatory region sequence-specific DNA binding"/>
    <property type="evidence" value="ECO:0007669"/>
    <property type="project" value="TreeGrafter"/>
</dbReference>
<feature type="region of interest" description="Disordered" evidence="6">
    <location>
        <begin position="645"/>
        <end position="714"/>
    </location>
</feature>
<keyword evidence="4" id="KW-0804">Transcription</keyword>
<protein>
    <submittedName>
        <fullName evidence="8">Uncharacterized protein</fullName>
    </submittedName>
</protein>
<dbReference type="GO" id="GO:0005634">
    <property type="term" value="C:nucleus"/>
    <property type="evidence" value="ECO:0007669"/>
    <property type="project" value="TreeGrafter"/>
</dbReference>
<evidence type="ECO:0000256" key="3">
    <source>
        <dbReference type="ARBA" id="ARBA00023125"/>
    </source>
</evidence>
<dbReference type="VEuPathDB" id="VectorBase:ASTEI20_033713"/>
<feature type="compositionally biased region" description="Polar residues" evidence="6">
    <location>
        <begin position="586"/>
        <end position="605"/>
    </location>
</feature>
<feature type="compositionally biased region" description="Basic and acidic residues" evidence="6">
    <location>
        <begin position="682"/>
        <end position="705"/>
    </location>
</feature>
<dbReference type="VEuPathDB" id="VectorBase:ASTEI00262"/>
<dbReference type="InterPro" id="IPR052412">
    <property type="entry name" value="CC-Dev_Transcription_Reg"/>
</dbReference>
<keyword evidence="7" id="KW-1133">Transmembrane helix</keyword>
<keyword evidence="7" id="KW-0472">Membrane</keyword>
<evidence type="ECO:0000256" key="6">
    <source>
        <dbReference type="SAM" id="MobiDB-lite"/>
    </source>
</evidence>
<proteinExistence type="predicted"/>
<feature type="compositionally biased region" description="Low complexity" evidence="6">
    <location>
        <begin position="10"/>
        <end position="36"/>
    </location>
</feature>
<dbReference type="EnsemblMetazoa" id="ASTEI00262-RA">
    <property type="protein sequence ID" value="ASTEI00262-PA"/>
    <property type="gene ID" value="ASTEI00262"/>
</dbReference>
<name>A0A182XVM6_ANOST</name>
<feature type="compositionally biased region" description="Basic and acidic residues" evidence="6">
    <location>
        <begin position="110"/>
        <end position="124"/>
    </location>
</feature>
<dbReference type="VEuPathDB" id="VectorBase:ASTE003536"/>
<feature type="compositionally biased region" description="Gly residues" evidence="6">
    <location>
        <begin position="513"/>
        <end position="525"/>
    </location>
</feature>
<evidence type="ECO:0000256" key="5">
    <source>
        <dbReference type="ARBA" id="ARBA00023242"/>
    </source>
</evidence>
<sequence length="714" mass="75399">MTTTVVAVNTGPGTAATVGSASGTGSAMGSSTTTTTERTVLAEKSTVQNATPRQHPKKRKFDLAELEEMETHRPVPPPPMLVPPAPTSSPCSGAHGGKQEAQPMDTEGGGGREVERDGGNRGEEADLSQRSSCTAGTAVFRKGEPEENGSFGAYHYGATNGNFGRDSVTGTHMATDARTVNQSAYENTIQSERAHRELAGSRERVLNCTGQRSQASSSPGQGGSASSGGGGLITAQHQQHRASPGSAETALINLTSVPTTATLLTMVPASNSGNNGKAMVMMTITITMTIISTLNMIMTMKVTMTVARSMADCGSTRRNTLTLDQHRPQDGETVVKAQQPQQPAIVSYVLTTSANSDHHLHAAGANQLVAGVSSGPGSGQPSTTIIYTSGAPYKNSISITQGRGMGSAGIRYDPSLGAGTSLEQQQLKQHLHVPLQLQHVMPAGTGEEQHQYRSAATSPFQSVQLADRERDGMDAASSHYTGAHSRSHSLHHVAHPVQVGLSPAPAHSSSNTIGGGTSGSGGAGTNSGSSVLRTLSPDDLRITNRSYDNESDDEVRSSFPMEGETEKYSGSSKRSSMQSRGSTSSLLDQRSTPRSQPATPRSQAATPHRFKKGDVVSTPTGIRKKFNGKQWRRLCSNESCSKESQRRGYCSRHLSQKGSNALRSSTSSVTNHFNSRSSSKTQLDEETSRDSETSPHYRVTGRFDQDETDAANML</sequence>
<feature type="region of interest" description="Disordered" evidence="6">
    <location>
        <begin position="208"/>
        <end position="246"/>
    </location>
</feature>
<dbReference type="AlphaFoldDB" id="A0A182XVM6"/>
<feature type="compositionally biased region" description="Basic residues" evidence="6">
    <location>
        <begin position="485"/>
        <end position="494"/>
    </location>
</feature>
<keyword evidence="3" id="KW-0238">DNA-binding</keyword>
<feature type="region of interest" description="Disordered" evidence="6">
    <location>
        <begin position="1"/>
        <end position="153"/>
    </location>
</feature>
<feature type="transmembrane region" description="Helical" evidence="7">
    <location>
        <begin position="278"/>
        <end position="298"/>
    </location>
</feature>
<evidence type="ECO:0000256" key="2">
    <source>
        <dbReference type="ARBA" id="ARBA00023015"/>
    </source>
</evidence>
<evidence type="ECO:0000313" key="8">
    <source>
        <dbReference type="EnsemblMetazoa" id="ASTEI00262-PA"/>
    </source>
</evidence>